<feature type="domain" description="Protein kinase" evidence="2">
    <location>
        <begin position="1"/>
        <end position="73"/>
    </location>
</feature>
<keyword evidence="4" id="KW-1185">Reference proteome</keyword>
<dbReference type="PANTHER" id="PTHR24347">
    <property type="entry name" value="SERINE/THREONINE-PROTEIN KINASE"/>
    <property type="match status" value="1"/>
</dbReference>
<evidence type="ECO:0000256" key="1">
    <source>
        <dbReference type="SAM" id="SignalP"/>
    </source>
</evidence>
<evidence type="ECO:0000313" key="4">
    <source>
        <dbReference type="Proteomes" id="UP000035740"/>
    </source>
</evidence>
<dbReference type="PROSITE" id="PS50011">
    <property type="entry name" value="PROTEIN_KINASE_DOM"/>
    <property type="match status" value="1"/>
</dbReference>
<dbReference type="Gramene" id="KMS64850">
    <property type="protein sequence ID" value="KMS64850"/>
    <property type="gene ID" value="BVRB_042030"/>
</dbReference>
<evidence type="ECO:0000313" key="3">
    <source>
        <dbReference type="EMBL" id="KMS64850.1"/>
    </source>
</evidence>
<organism evidence="3 4">
    <name type="scientific">Beta vulgaris subsp. vulgaris</name>
    <name type="common">Beet</name>
    <dbReference type="NCBI Taxonomy" id="3555"/>
    <lineage>
        <taxon>Eukaryota</taxon>
        <taxon>Viridiplantae</taxon>
        <taxon>Streptophyta</taxon>
        <taxon>Embryophyta</taxon>
        <taxon>Tracheophyta</taxon>
        <taxon>Spermatophyta</taxon>
        <taxon>Magnoliopsida</taxon>
        <taxon>eudicotyledons</taxon>
        <taxon>Gunneridae</taxon>
        <taxon>Pentapetalae</taxon>
        <taxon>Caryophyllales</taxon>
        <taxon>Chenopodiaceae</taxon>
        <taxon>Betoideae</taxon>
        <taxon>Beta</taxon>
    </lineage>
</organism>
<feature type="signal peptide" evidence="1">
    <location>
        <begin position="1"/>
        <end position="17"/>
    </location>
</feature>
<gene>
    <name evidence="3" type="ORF">BVRB_042030</name>
</gene>
<keyword evidence="1" id="KW-0732">Signal</keyword>
<dbReference type="Gene3D" id="1.10.510.10">
    <property type="entry name" value="Transferase(Phosphotransferase) domain 1"/>
    <property type="match status" value="1"/>
</dbReference>
<dbReference type="SUPFAM" id="SSF56112">
    <property type="entry name" value="Protein kinase-like (PK-like)"/>
    <property type="match status" value="1"/>
</dbReference>
<dbReference type="GO" id="GO:0004672">
    <property type="term" value="F:protein kinase activity"/>
    <property type="evidence" value="ECO:0007669"/>
    <property type="project" value="InterPro"/>
</dbReference>
<reference evidence="3 4" key="1">
    <citation type="journal article" date="2014" name="Nature">
        <title>The genome of the recently domesticated crop plant sugar beet (Beta vulgaris).</title>
        <authorList>
            <person name="Dohm J.C."/>
            <person name="Minoche A.E."/>
            <person name="Holtgrawe D."/>
            <person name="Capella-Gutierrez S."/>
            <person name="Zakrzewski F."/>
            <person name="Tafer H."/>
            <person name="Rupp O."/>
            <person name="Sorensen T.R."/>
            <person name="Stracke R."/>
            <person name="Reinhardt R."/>
            <person name="Goesmann A."/>
            <person name="Kraft T."/>
            <person name="Schulz B."/>
            <person name="Stadler P.F."/>
            <person name="Schmidt T."/>
            <person name="Gabaldon T."/>
            <person name="Lehrach H."/>
            <person name="Weisshaar B."/>
            <person name="Himmelbauer H."/>
        </authorList>
    </citation>
    <scope>NUCLEOTIDE SEQUENCE [LARGE SCALE GENOMIC DNA]</scope>
    <source>
        <tissue evidence="3">Taproot</tissue>
    </source>
</reference>
<dbReference type="Proteomes" id="UP000035740">
    <property type="component" value="Unassembled WGS sequence"/>
</dbReference>
<dbReference type="OrthoDB" id="9948461at2759"/>
<protein>
    <recommendedName>
        <fullName evidence="2">Protein kinase domain-containing protein</fullName>
    </recommendedName>
</protein>
<feature type="non-terminal residue" evidence="3">
    <location>
        <position position="73"/>
    </location>
</feature>
<feature type="chain" id="PRO_5005294515" description="Protein kinase domain-containing protein" evidence="1">
    <location>
        <begin position="18"/>
        <end position="73"/>
    </location>
</feature>
<dbReference type="AlphaFoldDB" id="A0A0J8BGD4"/>
<proteinExistence type="predicted"/>
<dbReference type="GO" id="GO:0005524">
    <property type="term" value="F:ATP binding"/>
    <property type="evidence" value="ECO:0007669"/>
    <property type="project" value="InterPro"/>
</dbReference>
<evidence type="ECO:0000259" key="2">
    <source>
        <dbReference type="PROSITE" id="PS50011"/>
    </source>
</evidence>
<name>A0A0J8BGD4_BETVV</name>
<accession>A0A0J8BGD4</accession>
<dbReference type="EMBL" id="KQ120595">
    <property type="protein sequence ID" value="KMS64850.1"/>
    <property type="molecule type" value="Genomic_DNA"/>
</dbReference>
<dbReference type="InterPro" id="IPR000719">
    <property type="entry name" value="Prot_kinase_dom"/>
</dbReference>
<dbReference type="InterPro" id="IPR011009">
    <property type="entry name" value="Kinase-like_dom_sf"/>
</dbReference>
<sequence>MWSLGVILYIILSGTAPFYDGRGVPIFDQIKSGDYEFPRESWEDVSEEGRFGNLSEQSIVIFSSAINLIKSML</sequence>